<comment type="caution">
    <text evidence="2">The sequence shown here is derived from an EMBL/GenBank/DDBJ whole genome shotgun (WGS) entry which is preliminary data.</text>
</comment>
<keyword evidence="1" id="KW-0732">Signal</keyword>
<evidence type="ECO:0000313" key="3">
    <source>
        <dbReference type="Proteomes" id="UP001058124"/>
    </source>
</evidence>
<proteinExistence type="predicted"/>
<gene>
    <name evidence="2" type="ORF">SOASR030_28160</name>
</gene>
<dbReference type="RefSeq" id="WP_027276127.1">
    <property type="nucleotide sequence ID" value="NZ_BRLH01000007.1"/>
</dbReference>
<accession>A0AAV5N6L6</accession>
<protein>
    <submittedName>
        <fullName evidence="2">Uncharacterized protein</fullName>
    </submittedName>
</protein>
<evidence type="ECO:0000313" key="2">
    <source>
        <dbReference type="EMBL" id="GKX56704.1"/>
    </source>
</evidence>
<feature type="signal peptide" evidence="1">
    <location>
        <begin position="1"/>
        <end position="22"/>
    </location>
</feature>
<feature type="chain" id="PRO_5043416875" evidence="1">
    <location>
        <begin position="23"/>
        <end position="235"/>
    </location>
</feature>
<organism evidence="2 3">
    <name type="scientific">Leminorella grimontii</name>
    <dbReference type="NCBI Taxonomy" id="82981"/>
    <lineage>
        <taxon>Bacteria</taxon>
        <taxon>Pseudomonadati</taxon>
        <taxon>Pseudomonadota</taxon>
        <taxon>Gammaproteobacteria</taxon>
        <taxon>Enterobacterales</taxon>
        <taxon>Budviciaceae</taxon>
        <taxon>Leminorella</taxon>
    </lineage>
</organism>
<dbReference type="Proteomes" id="UP001058124">
    <property type="component" value="Unassembled WGS sequence"/>
</dbReference>
<sequence length="235" mass="26707">MRLRYSIFSLLFLFSQAGHSYAQEDPRAFDTLQAWYDVNSEAKKFLREETERTRVKRRGLEPNMDIVSSGCAVPLTSDWAPRDRGLGEYTVVVSCAQAANPSNRKGWSVTIPTVPMENIEIVRVGKPVYTAEQDDTGFISACREWSLSAKQVKTLFESSERYATSQVPMDTFYWLPCEIRGALKSDGIEWNFVINAAATAVWYRGKKKIYWGCKERECSSLFLLTYDGMSANALE</sequence>
<name>A0AAV5N6L6_9GAMM</name>
<dbReference type="EMBL" id="BRLH01000007">
    <property type="protein sequence ID" value="GKX56704.1"/>
    <property type="molecule type" value="Genomic_DNA"/>
</dbReference>
<dbReference type="AlphaFoldDB" id="A0AAV5N6L6"/>
<evidence type="ECO:0000256" key="1">
    <source>
        <dbReference type="SAM" id="SignalP"/>
    </source>
</evidence>
<reference evidence="2" key="1">
    <citation type="submission" date="2022-06" db="EMBL/GenBank/DDBJ databases">
        <title>Draft genome sequences of Leminorella grimontii str. JCM5902.</title>
        <authorList>
            <person name="Wakabayashi Y."/>
            <person name="Kojima K."/>
        </authorList>
    </citation>
    <scope>NUCLEOTIDE SEQUENCE</scope>
    <source>
        <strain evidence="2">JCM 5902</strain>
    </source>
</reference>
<keyword evidence="3" id="KW-1185">Reference proteome</keyword>